<evidence type="ECO:0008006" key="3">
    <source>
        <dbReference type="Google" id="ProtNLM"/>
    </source>
</evidence>
<organism evidence="2">
    <name type="scientific">Trepomonas sp. PC1</name>
    <dbReference type="NCBI Taxonomy" id="1076344"/>
    <lineage>
        <taxon>Eukaryota</taxon>
        <taxon>Metamonada</taxon>
        <taxon>Diplomonadida</taxon>
        <taxon>Hexamitidae</taxon>
        <taxon>Hexamitinae</taxon>
        <taxon>Trepomonas</taxon>
    </lineage>
</organism>
<evidence type="ECO:0000313" key="2">
    <source>
        <dbReference type="EMBL" id="JAP92388.1"/>
    </source>
</evidence>
<feature type="non-terminal residue" evidence="2">
    <location>
        <position position="1"/>
    </location>
</feature>
<reference evidence="2" key="1">
    <citation type="submission" date="2015-07" db="EMBL/GenBank/DDBJ databases">
        <title>Adaptation to a free-living lifestyle via gene acquisitions in the diplomonad Trepomonas sp. PC1.</title>
        <authorList>
            <person name="Xu F."/>
            <person name="Jerlstrom-Hultqvist J."/>
            <person name="Kolisko M."/>
            <person name="Simpson A.G.B."/>
            <person name="Roger A.J."/>
            <person name="Svard S.G."/>
            <person name="Andersson J.O."/>
        </authorList>
    </citation>
    <scope>NUCLEOTIDE SEQUENCE</scope>
    <source>
        <strain evidence="2">PC1</strain>
    </source>
</reference>
<proteinExistence type="inferred from homology"/>
<dbReference type="AlphaFoldDB" id="A0A146K7N6"/>
<evidence type="ECO:0000256" key="1">
    <source>
        <dbReference type="ARBA" id="ARBA00010490"/>
    </source>
</evidence>
<protein>
    <recommendedName>
        <fullName evidence="3">Double-stranded DNA-binding domain-containing protein</fullName>
    </recommendedName>
</protein>
<dbReference type="InterPro" id="IPR036883">
    <property type="entry name" value="PDCD5-like_sf"/>
</dbReference>
<comment type="similarity">
    <text evidence="1">Belongs to the PDCD5 family.</text>
</comment>
<sequence length="125" mass="14148">PDNIQLPENKKAREEDNQMRDIVSNFLQQRALERLDRIYLVNPTKAKQVEQIILSQAQQGQVQPKSISDEQIKQMLEAINGPQQLGSKVVVGGLEDCCGEGRVVMQKRVEVMENVKDLGDDELSF</sequence>
<dbReference type="EMBL" id="GDID01004218">
    <property type="protein sequence ID" value="JAP92388.1"/>
    <property type="molecule type" value="Transcribed_RNA"/>
</dbReference>
<accession>A0A146K7N6</accession>
<dbReference type="GO" id="GO:0005634">
    <property type="term" value="C:nucleus"/>
    <property type="evidence" value="ECO:0007669"/>
    <property type="project" value="TreeGrafter"/>
</dbReference>
<dbReference type="SUPFAM" id="SSF46950">
    <property type="entry name" value="Double-stranded DNA-binding domain"/>
    <property type="match status" value="1"/>
</dbReference>
<dbReference type="Pfam" id="PF01984">
    <property type="entry name" value="dsDNA_bind"/>
    <property type="match status" value="1"/>
</dbReference>
<dbReference type="PANTHER" id="PTHR10840">
    <property type="entry name" value="PROGRAMMED CELL DEATH PROTEIN 5"/>
    <property type="match status" value="1"/>
</dbReference>
<dbReference type="Gene3D" id="1.10.8.140">
    <property type="entry name" value="PDCD5-like"/>
    <property type="match status" value="1"/>
</dbReference>
<dbReference type="InterPro" id="IPR002836">
    <property type="entry name" value="PDCD5-like"/>
</dbReference>
<dbReference type="GO" id="GO:0005829">
    <property type="term" value="C:cytosol"/>
    <property type="evidence" value="ECO:0007669"/>
    <property type="project" value="TreeGrafter"/>
</dbReference>
<gene>
    <name evidence="2" type="ORF">TPC1_15690</name>
</gene>
<dbReference type="PANTHER" id="PTHR10840:SF0">
    <property type="entry name" value="PROGRAMMED CELL DEATH PROTEIN 5"/>
    <property type="match status" value="1"/>
</dbReference>
<dbReference type="GO" id="GO:0003677">
    <property type="term" value="F:DNA binding"/>
    <property type="evidence" value="ECO:0007669"/>
    <property type="project" value="InterPro"/>
</dbReference>
<name>A0A146K7N6_9EUKA</name>